<feature type="compositionally biased region" description="Acidic residues" evidence="7">
    <location>
        <begin position="956"/>
        <end position="974"/>
    </location>
</feature>
<evidence type="ECO:0000313" key="10">
    <source>
        <dbReference type="EMBL" id="VVT55293.1"/>
    </source>
</evidence>
<proteinExistence type="predicted"/>
<evidence type="ECO:0000313" key="11">
    <source>
        <dbReference type="Proteomes" id="UP000398389"/>
    </source>
</evidence>
<organism evidence="10 11">
    <name type="scientific">Magnusiomyces paraingens</name>
    <dbReference type="NCBI Taxonomy" id="2606893"/>
    <lineage>
        <taxon>Eukaryota</taxon>
        <taxon>Fungi</taxon>
        <taxon>Dikarya</taxon>
        <taxon>Ascomycota</taxon>
        <taxon>Saccharomycotina</taxon>
        <taxon>Dipodascomycetes</taxon>
        <taxon>Dipodascales</taxon>
        <taxon>Dipodascaceae</taxon>
        <taxon>Magnusiomyces</taxon>
    </lineage>
</organism>
<dbReference type="InterPro" id="IPR008111">
    <property type="entry name" value="RNA-bd_8"/>
</dbReference>
<keyword evidence="3" id="KW-0963">Cytoplasm</keyword>
<dbReference type="InterPro" id="IPR033744">
    <property type="entry name" value="RRM_RBM8"/>
</dbReference>
<evidence type="ECO:0000256" key="7">
    <source>
        <dbReference type="SAM" id="MobiDB-lite"/>
    </source>
</evidence>
<dbReference type="SUPFAM" id="SSF54928">
    <property type="entry name" value="RNA-binding domain, RBD"/>
    <property type="match status" value="1"/>
</dbReference>
<dbReference type="Gene3D" id="2.60.200.20">
    <property type="match status" value="1"/>
</dbReference>
<gene>
    <name evidence="10" type="ORF">SAPINGB_P004524</name>
</gene>
<keyword evidence="11" id="KW-1185">Reference proteome</keyword>
<dbReference type="PROSITE" id="PS50006">
    <property type="entry name" value="FHA_DOMAIN"/>
    <property type="match status" value="1"/>
</dbReference>
<evidence type="ECO:0000256" key="5">
    <source>
        <dbReference type="ARBA" id="ARBA00023242"/>
    </source>
</evidence>
<feature type="compositionally biased region" description="Acidic residues" evidence="7">
    <location>
        <begin position="1279"/>
        <end position="1297"/>
    </location>
</feature>
<dbReference type="GeneID" id="43583339"/>
<dbReference type="PANTHER" id="PTHR45894">
    <property type="entry name" value="RNA-BINDING PROTEIN 8A"/>
    <property type="match status" value="1"/>
</dbReference>
<dbReference type="InterPro" id="IPR000504">
    <property type="entry name" value="RRM_dom"/>
</dbReference>
<evidence type="ECO:0008006" key="12">
    <source>
        <dbReference type="Google" id="ProtNLM"/>
    </source>
</evidence>
<comment type="subcellular location">
    <subcellularLocation>
        <location evidence="2">Cytoplasm</location>
    </subcellularLocation>
    <subcellularLocation>
        <location evidence="1">Nucleus</location>
    </subcellularLocation>
</comment>
<accession>A0A5E8BV53</accession>
<dbReference type="SUPFAM" id="SSF48439">
    <property type="entry name" value="Protein prenylyltransferase"/>
    <property type="match status" value="1"/>
</dbReference>
<feature type="region of interest" description="Disordered" evidence="7">
    <location>
        <begin position="1091"/>
        <end position="1121"/>
    </location>
</feature>
<dbReference type="SMART" id="SM00360">
    <property type="entry name" value="RRM"/>
    <property type="match status" value="1"/>
</dbReference>
<dbReference type="CDD" id="cd12324">
    <property type="entry name" value="RRM_RBM8"/>
    <property type="match status" value="1"/>
</dbReference>
<feature type="region of interest" description="Disordered" evidence="7">
    <location>
        <begin position="1"/>
        <end position="27"/>
    </location>
</feature>
<protein>
    <recommendedName>
        <fullName evidence="12">RRM domain-containing protein</fullName>
    </recommendedName>
</protein>
<dbReference type="InterPro" id="IPR000253">
    <property type="entry name" value="FHA_dom"/>
</dbReference>
<evidence type="ECO:0000256" key="1">
    <source>
        <dbReference type="ARBA" id="ARBA00004123"/>
    </source>
</evidence>
<dbReference type="EMBL" id="CABVLU010000003">
    <property type="protein sequence ID" value="VVT55293.1"/>
    <property type="molecule type" value="Genomic_DNA"/>
</dbReference>
<evidence type="ECO:0000256" key="6">
    <source>
        <dbReference type="PROSITE-ProRule" id="PRU00176"/>
    </source>
</evidence>
<dbReference type="GO" id="GO:0005737">
    <property type="term" value="C:cytoplasm"/>
    <property type="evidence" value="ECO:0007669"/>
    <property type="project" value="UniProtKB-SubCell"/>
</dbReference>
<keyword evidence="5" id="KW-0539">Nucleus</keyword>
<feature type="domain" description="FHA" evidence="8">
    <location>
        <begin position="436"/>
        <end position="496"/>
    </location>
</feature>
<feature type="region of interest" description="Disordered" evidence="7">
    <location>
        <begin position="1231"/>
        <end position="1250"/>
    </location>
</feature>
<evidence type="ECO:0000256" key="2">
    <source>
        <dbReference type="ARBA" id="ARBA00004496"/>
    </source>
</evidence>
<name>A0A5E8BV53_9ASCO</name>
<feature type="region of interest" description="Disordered" evidence="7">
    <location>
        <begin position="1330"/>
        <end position="1455"/>
    </location>
</feature>
<dbReference type="InterPro" id="IPR012677">
    <property type="entry name" value="Nucleotide-bd_a/b_plait_sf"/>
</dbReference>
<feature type="region of interest" description="Disordered" evidence="7">
    <location>
        <begin position="1265"/>
        <end position="1307"/>
    </location>
</feature>
<dbReference type="PROSITE" id="PS50102">
    <property type="entry name" value="RRM"/>
    <property type="match status" value="1"/>
</dbReference>
<feature type="region of interest" description="Disordered" evidence="7">
    <location>
        <begin position="945"/>
        <end position="1013"/>
    </location>
</feature>
<dbReference type="GO" id="GO:0006396">
    <property type="term" value="P:RNA processing"/>
    <property type="evidence" value="ECO:0007669"/>
    <property type="project" value="InterPro"/>
</dbReference>
<dbReference type="Proteomes" id="UP000398389">
    <property type="component" value="Unassembled WGS sequence"/>
</dbReference>
<evidence type="ECO:0000256" key="3">
    <source>
        <dbReference type="ARBA" id="ARBA00022490"/>
    </source>
</evidence>
<dbReference type="Pfam" id="PF00498">
    <property type="entry name" value="FHA"/>
    <property type="match status" value="1"/>
</dbReference>
<feature type="compositionally biased region" description="Acidic residues" evidence="7">
    <location>
        <begin position="1386"/>
        <end position="1397"/>
    </location>
</feature>
<reference evidence="10 11" key="1">
    <citation type="submission" date="2019-09" db="EMBL/GenBank/DDBJ databases">
        <authorList>
            <person name="Brejova B."/>
        </authorList>
    </citation>
    <scope>NUCLEOTIDE SEQUENCE [LARGE SCALE GENOMIC DNA]</scope>
</reference>
<sequence>MTSKPVANDTTQRSSVPRSLLPPKAPSGAPEAFKALIQALDDARVTQVQILPADPGPEYPPGALVVPIEGGHGNLIAVEGVLAVPKRLLKGAFLHANRVFHELLYGYIENDENVVLATTKVILLTVTEHLPAINARKRVIMGNIDLLKAELIWQAQLFCSALPKQTKSPMLWRHRQWVVAQLDRNVIEYEAEIEIILAAAHMHRCNYYAWAYARWLLRGWKPSAKGTDSDAIYVRVLNFCRAHVSDISSWTFLLDYLAGLPEIKSNVDLTEKQKNCLADNVEAIEAFKQVAPGHESIEYFLICADAPMEDLTSVDNTVEDVSKAAEAMRSIEGWILIATNLHEEATEEDVLDFFSDFGTVQNLHLNLDRRTGYVKGYALIEFATPEEARAAVLDGDGAELLGRRINVDFAIVQPTGKEENETQSSRDRDVSITVYLKPGKPYRIGRKNLELTLNSKAVSRHHATITAEKADGSGAYNLTVYDESSKGGTFINANTEPIPSKEPTLITKLPKRLSNSCEYAFLWLGKNRSSSVPREYEIQLTWVPLDCAYRVDGKYARSVEDVRKKMAALGIHMSANMTVFTCMLVQPATKDLQERISNKLVYALTQGFPIVTPDYCTEVQKVLNQNQVSFEAPGMAFVDTGSKDFFQVWSLTTDLVIKSILPDPSKFVPENDIQLLPDPRRKKIFSTFIFGLWGRPEFVQGLKPIFEGAGGRCAVHSTQLPVSKEPSDDLIKDITTFLDLLANSPENRNIYRVVPVISEDPQDTVNSVIIRAAQNQAKAIRSGPAYSGRVEVLQPVTTSEIAEAIRTISTTVIEGSVEIPEEDVPIEVDEEKEEGEISADSVKPEPLESPLKKVKVEELSLTQAFSTTVTKFKPRSRNPYLSGLTKTTALDDYVGSAGLAKPTKSVPAKAARTRSKKAIGGSGKEKNLLDLWASMPVVEHKQDLNLDPDPILQPEAEPELVPEEEKEPEADELSESPSAKRRRISRLEILDDEAEDADEVTKLARQPHKPEPQQEFLSKAANNLAQTSADTAFVFAKKRKTKVHFAQAVLATKDTLEEGIAGDANIEYTPEEVAAMRNLAIVDEMEMVEPGVEGPTRASTRDTVVSPCDMRPTSGSMSESKWGLRPNFKSFRKSSVYGSGSVWDPNISKTNGTDQPSVFVTAVIELVQANPNENRLRNNKEFLELDVRKKSRERMAEKDKENDNSTDANANANAMALVRRKDSQDSLFVGGIREDEEEEEEEEQLNRVFEDKRPAAKVSADEFSLVVAGSRNEPHNESVESDSESESESESDSDEEERNQLVVAKRRRMDIVPQLRRDVIVRNGIVPRRPQSLLLGGPIESNQWNGGYNQRQLMPPPNGDDEEEEEEEEEINRMIGNGEERVPSQDENEDEDDDEEQELRLDRPRIVIERRTPQAGPRRGGLLLSAGSGGSRNNTRTPTTHGFLIEDEDEEEEEE</sequence>
<dbReference type="InterPro" id="IPR008984">
    <property type="entry name" value="SMAD_FHA_dom_sf"/>
</dbReference>
<feature type="compositionally biased region" description="Acidic residues" evidence="7">
    <location>
        <begin position="1234"/>
        <end position="1243"/>
    </location>
</feature>
<evidence type="ECO:0000259" key="8">
    <source>
        <dbReference type="PROSITE" id="PS50006"/>
    </source>
</evidence>
<feature type="compositionally biased region" description="Low complexity" evidence="7">
    <location>
        <begin position="1415"/>
        <end position="1426"/>
    </location>
</feature>
<feature type="region of interest" description="Disordered" evidence="7">
    <location>
        <begin position="900"/>
        <end position="922"/>
    </location>
</feature>
<feature type="compositionally biased region" description="Basic and acidic residues" evidence="7">
    <location>
        <begin position="1398"/>
        <end position="1412"/>
    </location>
</feature>
<evidence type="ECO:0000259" key="9">
    <source>
        <dbReference type="PROSITE" id="PS50102"/>
    </source>
</evidence>
<dbReference type="Gene3D" id="3.30.70.330">
    <property type="match status" value="1"/>
</dbReference>
<dbReference type="GO" id="GO:0005634">
    <property type="term" value="C:nucleus"/>
    <property type="evidence" value="ECO:0007669"/>
    <property type="project" value="UniProtKB-SubCell"/>
</dbReference>
<feature type="compositionally biased region" description="Polar residues" evidence="7">
    <location>
        <begin position="1"/>
        <end position="17"/>
    </location>
</feature>
<dbReference type="RefSeq" id="XP_031855130.1">
    <property type="nucleotide sequence ID" value="XM_031999239.1"/>
</dbReference>
<feature type="domain" description="RRM" evidence="9">
    <location>
        <begin position="334"/>
        <end position="412"/>
    </location>
</feature>
<dbReference type="InterPro" id="IPR035979">
    <property type="entry name" value="RBD_domain_sf"/>
</dbReference>
<feature type="compositionally biased region" description="Polar residues" evidence="7">
    <location>
        <begin position="1340"/>
        <end position="1352"/>
    </location>
</feature>
<evidence type="ECO:0000256" key="4">
    <source>
        <dbReference type="ARBA" id="ARBA00022884"/>
    </source>
</evidence>
<dbReference type="GO" id="GO:0003729">
    <property type="term" value="F:mRNA binding"/>
    <property type="evidence" value="ECO:0007669"/>
    <property type="project" value="InterPro"/>
</dbReference>
<dbReference type="SUPFAM" id="SSF49879">
    <property type="entry name" value="SMAD/FHA domain"/>
    <property type="match status" value="1"/>
</dbReference>
<dbReference type="Pfam" id="PF00076">
    <property type="entry name" value="RRM_1"/>
    <property type="match status" value="1"/>
</dbReference>
<feature type="compositionally biased region" description="Acidic residues" evidence="7">
    <location>
        <begin position="1445"/>
        <end position="1455"/>
    </location>
</feature>
<dbReference type="OrthoDB" id="15688at2759"/>
<keyword evidence="4 6" id="KW-0694">RNA-binding</keyword>
<feature type="compositionally biased region" description="Acidic residues" evidence="7">
    <location>
        <begin position="1359"/>
        <end position="1370"/>
    </location>
</feature>